<dbReference type="Gene3D" id="1.10.150.700">
    <property type="entry name" value="PolC, middle finger domain"/>
    <property type="match status" value="1"/>
</dbReference>
<evidence type="ECO:0000256" key="9">
    <source>
        <dbReference type="ARBA" id="ARBA00022932"/>
    </source>
</evidence>
<dbReference type="NCBIfam" id="TIGR01405">
    <property type="entry name" value="polC_Gram_pos"/>
    <property type="match status" value="1"/>
</dbReference>
<dbReference type="Proteomes" id="UP000886889">
    <property type="component" value="Unassembled WGS sequence"/>
</dbReference>
<keyword evidence="5 11" id="KW-0235">DNA replication</keyword>
<comment type="function">
    <text evidence="1 11">Required for replicative DNA synthesis. This DNA polymerase also exhibits 3' to 5' exonuclease activity.</text>
</comment>
<comment type="subcellular location">
    <subcellularLocation>
        <location evidence="11">Cytoplasm</location>
    </subcellularLocation>
</comment>
<dbReference type="InterPro" id="IPR012337">
    <property type="entry name" value="RNaseH-like_sf"/>
</dbReference>
<evidence type="ECO:0000256" key="10">
    <source>
        <dbReference type="ARBA" id="ARBA00049244"/>
    </source>
</evidence>
<dbReference type="Pfam" id="PF14480">
    <property type="entry name" value="DNA_pol3_a_NI"/>
    <property type="match status" value="1"/>
</dbReference>
<dbReference type="InterPro" id="IPR003141">
    <property type="entry name" value="Pol/His_phosphatase_N"/>
</dbReference>
<evidence type="ECO:0000256" key="1">
    <source>
        <dbReference type="ARBA" id="ARBA00003452"/>
    </source>
</evidence>
<dbReference type="Gene3D" id="1.10.150.870">
    <property type="match status" value="1"/>
</dbReference>
<dbReference type="SMART" id="SM00481">
    <property type="entry name" value="POLIIIAc"/>
    <property type="match status" value="1"/>
</dbReference>
<dbReference type="GO" id="GO:0003677">
    <property type="term" value="F:DNA binding"/>
    <property type="evidence" value="ECO:0007669"/>
    <property type="project" value="UniProtKB-UniRule"/>
</dbReference>
<dbReference type="GO" id="GO:0006261">
    <property type="term" value="P:DNA-templated DNA replication"/>
    <property type="evidence" value="ECO:0007669"/>
    <property type="project" value="UniProtKB-UniRule"/>
</dbReference>
<evidence type="ECO:0000259" key="14">
    <source>
        <dbReference type="SMART" id="SM00479"/>
    </source>
</evidence>
<dbReference type="Gene3D" id="2.40.50.140">
    <property type="entry name" value="Nucleic acid-binding proteins"/>
    <property type="match status" value="1"/>
</dbReference>
<dbReference type="InterPro" id="IPR006054">
    <property type="entry name" value="DnaQ"/>
</dbReference>
<dbReference type="HAMAP" id="MF_00356">
    <property type="entry name" value="DNApol_PolC"/>
    <property type="match status" value="1"/>
</dbReference>
<dbReference type="InterPro" id="IPR036397">
    <property type="entry name" value="RNaseH_sf"/>
</dbReference>
<dbReference type="InterPro" id="IPR004013">
    <property type="entry name" value="PHP_dom"/>
</dbReference>
<evidence type="ECO:0000313" key="16">
    <source>
        <dbReference type="EMBL" id="HIV22522.1"/>
    </source>
</evidence>
<evidence type="ECO:0000313" key="17">
    <source>
        <dbReference type="Proteomes" id="UP000886889"/>
    </source>
</evidence>
<feature type="compositionally biased region" description="Low complexity" evidence="13">
    <location>
        <begin position="231"/>
        <end position="242"/>
    </location>
</feature>
<dbReference type="Pfam" id="PF02811">
    <property type="entry name" value="PHP"/>
    <property type="match status" value="1"/>
</dbReference>
<dbReference type="Gene3D" id="3.30.1900.20">
    <property type="match status" value="2"/>
</dbReference>
<dbReference type="GO" id="GO:0008408">
    <property type="term" value="F:3'-5' exonuclease activity"/>
    <property type="evidence" value="ECO:0007669"/>
    <property type="project" value="UniProtKB-UniRule"/>
</dbReference>
<accession>A0A9D1NXR2</accession>
<feature type="domain" description="Polymerase/histidinol phosphatase N-terminal" evidence="15">
    <location>
        <begin position="399"/>
        <end position="467"/>
    </location>
</feature>
<dbReference type="SUPFAM" id="SSF53098">
    <property type="entry name" value="Ribonuclease H-like"/>
    <property type="match status" value="1"/>
</dbReference>
<reference evidence="16" key="2">
    <citation type="journal article" date="2021" name="PeerJ">
        <title>Extensive microbial diversity within the chicken gut microbiome revealed by metagenomics and culture.</title>
        <authorList>
            <person name="Gilroy R."/>
            <person name="Ravi A."/>
            <person name="Getino M."/>
            <person name="Pursley I."/>
            <person name="Horton D.L."/>
            <person name="Alikhan N.F."/>
            <person name="Baker D."/>
            <person name="Gharbi K."/>
            <person name="Hall N."/>
            <person name="Watson M."/>
            <person name="Adriaenssens E.M."/>
            <person name="Foster-Nyarko E."/>
            <person name="Jarju S."/>
            <person name="Secka A."/>
            <person name="Antonio M."/>
            <person name="Oren A."/>
            <person name="Chaudhuri R.R."/>
            <person name="La Ragione R."/>
            <person name="Hildebrand F."/>
            <person name="Pallen M.J."/>
        </authorList>
    </citation>
    <scope>NUCLEOTIDE SEQUENCE</scope>
    <source>
        <strain evidence="16">ChiBcec6-7307</strain>
    </source>
</reference>
<reference evidence="16" key="1">
    <citation type="submission" date="2020-10" db="EMBL/GenBank/DDBJ databases">
        <authorList>
            <person name="Gilroy R."/>
        </authorList>
    </citation>
    <scope>NUCLEOTIDE SEQUENCE</scope>
    <source>
        <strain evidence="16">ChiBcec6-7307</strain>
    </source>
</reference>
<feature type="compositionally biased region" description="Basic and acidic residues" evidence="13">
    <location>
        <begin position="218"/>
        <end position="230"/>
    </location>
</feature>
<dbReference type="CDD" id="cd04484">
    <property type="entry name" value="polC_OBF"/>
    <property type="match status" value="1"/>
</dbReference>
<dbReference type="SUPFAM" id="SSF50249">
    <property type="entry name" value="Nucleic acid-binding proteins"/>
    <property type="match status" value="1"/>
</dbReference>
<dbReference type="InterPro" id="IPR006308">
    <property type="entry name" value="Pol_III_a_PolC-type_gram_pos"/>
</dbReference>
<keyword evidence="4 11" id="KW-0548">Nucleotidyltransferase</keyword>
<evidence type="ECO:0000256" key="5">
    <source>
        <dbReference type="ARBA" id="ARBA00022705"/>
    </source>
</evidence>
<evidence type="ECO:0000256" key="13">
    <source>
        <dbReference type="SAM" id="MobiDB-lite"/>
    </source>
</evidence>
<dbReference type="Pfam" id="PF14579">
    <property type="entry name" value="HHH_6"/>
    <property type="match status" value="1"/>
</dbReference>
<comment type="catalytic activity">
    <reaction evidence="10 11">
        <text>DNA(n) + a 2'-deoxyribonucleoside 5'-triphosphate = DNA(n+1) + diphosphate</text>
        <dbReference type="Rhea" id="RHEA:22508"/>
        <dbReference type="Rhea" id="RHEA-COMP:17339"/>
        <dbReference type="Rhea" id="RHEA-COMP:17340"/>
        <dbReference type="ChEBI" id="CHEBI:33019"/>
        <dbReference type="ChEBI" id="CHEBI:61560"/>
        <dbReference type="ChEBI" id="CHEBI:173112"/>
        <dbReference type="EC" id="2.7.7.7"/>
    </reaction>
</comment>
<dbReference type="InterPro" id="IPR040982">
    <property type="entry name" value="DNA_pol3_finger"/>
</dbReference>
<dbReference type="EC" id="2.7.7.7" evidence="11"/>
<keyword evidence="6 11" id="KW-0540">Nuclease</keyword>
<evidence type="ECO:0000256" key="7">
    <source>
        <dbReference type="ARBA" id="ARBA00022801"/>
    </source>
</evidence>
<keyword evidence="2 11" id="KW-0963">Cytoplasm</keyword>
<keyword evidence="12" id="KW-0175">Coiled coil</keyword>
<dbReference type="CDD" id="cd06127">
    <property type="entry name" value="DEDDh"/>
    <property type="match status" value="1"/>
</dbReference>
<dbReference type="CDD" id="cd07435">
    <property type="entry name" value="PHP_PolIIIA_POLC"/>
    <property type="match status" value="1"/>
</dbReference>
<gene>
    <name evidence="11" type="primary">polC</name>
    <name evidence="16" type="ORF">IAC80_01150</name>
</gene>
<organism evidence="16 17">
    <name type="scientific">Candidatus Merdiplasma excrementigallinarum</name>
    <dbReference type="NCBI Taxonomy" id="2840864"/>
    <lineage>
        <taxon>Bacteria</taxon>
        <taxon>Bacillati</taxon>
        <taxon>Bacillota</taxon>
        <taxon>Clostridia</taxon>
        <taxon>Lachnospirales</taxon>
        <taxon>Lachnospiraceae</taxon>
        <taxon>Lachnospiraceae incertae sedis</taxon>
        <taxon>Candidatus Merdiplasma</taxon>
    </lineage>
</organism>
<dbReference type="Gene3D" id="6.10.140.1510">
    <property type="match status" value="1"/>
</dbReference>
<dbReference type="InterPro" id="IPR013520">
    <property type="entry name" value="Ribonucl_H"/>
</dbReference>
<dbReference type="InterPro" id="IPR029460">
    <property type="entry name" value="DNAPol_HHH"/>
</dbReference>
<sequence>MIKSFAEAFPDLHLSQDARELMEQASVVRVTLNAGRDQMRIYLESDVLIHKKYIFETERAIGDQLCFDVPLQVKIIEKFRLSGQYTAQKLLPVYRDSILLELKNYNMFLYNLFRSARCEFTDPDTMRLSMEDTVVARGKEEELLQILEKIFCERCGQTLKIEPELIKPKESQNRKLAQLKLEQEVAQICERVNRQKEEENGEEFLEAPAGQEQAPFRKPGDSRTKAEPAAEKTAPPAPRAKTGGSPQGRTFSKGKGAPGRQEGGRFGGALRRSDNPDVLVGRDFEEDAIPIEQIVGEMGEVTIRGQIQNMETREIRGEKTIVMLEVTDFTDTIVVKMFARNDQMEELKAGIQKGIFVKIRGVTTIDRFDSQLTIGSVTGIKKIADFRVARMDTYPEKRVELHCHTKMSDMDGVSDVKDIIKCAMKWGHKAIAVTDHGAVQAFPDANHAVPSDSDFKVIYGMEAYLVDDLKQIAAGSRGQSLEGTFVVFDLETTGFSPVKNRIIEIGAVRVEQGKIMDRFSTFVNPDVPIPFRIQQLTGINDSMVLDGPKIEEVLPRFLEFCRGAVMVAHNASFDMSFIEENCRRLGLEETFTSVDTVAMARVLLPQLNRFKLDTVAKALGVPLENHHRAVDDAGCTALIFEKMLQMLKEREINNLDQLNELGQSSQEQIKKLPTYHAILLAANDVGRVNLYRLVSWSHLQYYNRRPRVPKSVLQKYREGLILGSACEAGELFRAIVRGASAQELAGIVQFYDYLEIQPLGNNMFMTRDDYEDPKTVEELKEYNRTIVRLGEQYDKPVVATCDVHFLNPEDEIYRRIIMAGKGFKDADEQAPLYLRTTEEMLQEFQYLGEEKAREVVITNTVKIAGMCEKISPVRPDKCPPVIENSDQLLRDICYNRAHEIYGEQLPRIVEERLERELNSIISNGFAVMYIIAQKLVWKSNADGYLVGSRGSVGSSFVATMAGITEVNPLHPHYYCEHCHFSDFDSPEVKKFAGMAGCDMPDRDCPVCGAKLKKDGFDIPFETFLGFKGNKEPDIDLNFSGEYQSKAHKYTEVIFGAGQTFRAGTIGTLADKTAYGYVKNYFEERGVHKRHCEINRIVAGCVGVRRTTGQHPGGIIVLPYGEEIYSFTPVQHPANDTTTDIITTHFDYHSIDHNLLKLDILGHDDPTMIRMLEDLTGVDAKKIPLDDREVMSLFQNTEALKITPDQIGGCPLGSLGIPEFGTEFAIQMLVDTKPQYFSDLVRIAGLAHGTDVWLGNAQTLIQEGKATISTAICTRDDIMTYLIEKGLDSELSFTIMESVRKGKGLKPEWEEEMTKHQVPDWYIWSCKKIKYMFPKAHAAAYVMMAYRIAWFKINRPLAYYASYFSIRASGFDYELMCLGEERLLMHMKDYEKRMDSLSKKEQDEYKDMKVVREMYARGFDFTPIDIYKAQASRFQIVDGKLMPALDTIDGLGGKAADAVVDAVKDGPFLSRDDFRERTKVSKTVIDMLADLGILENLPESNQLSLFDFA</sequence>
<name>A0A9D1NXR2_9FIRM</name>
<dbReference type="InterPro" id="IPR028112">
    <property type="entry name" value="DNA_PolC-type_N_I"/>
</dbReference>
<dbReference type="Pfam" id="PF07733">
    <property type="entry name" value="DNA_pol3_alpha"/>
    <property type="match status" value="1"/>
</dbReference>
<keyword evidence="8 11" id="KW-0269">Exonuclease</keyword>
<dbReference type="EMBL" id="DVOS01000014">
    <property type="protein sequence ID" value="HIV22522.1"/>
    <property type="molecule type" value="Genomic_DNA"/>
</dbReference>
<dbReference type="NCBIfam" id="TIGR00573">
    <property type="entry name" value="dnaq"/>
    <property type="match status" value="1"/>
</dbReference>
<dbReference type="PANTHER" id="PTHR32294:SF5">
    <property type="entry name" value="DNA POLYMERASE III POLC-TYPE"/>
    <property type="match status" value="1"/>
</dbReference>
<dbReference type="InterPro" id="IPR004805">
    <property type="entry name" value="DnaE2/DnaE/PolC"/>
</dbReference>
<dbReference type="InterPro" id="IPR044923">
    <property type="entry name" value="PolC_middle_finger_sf"/>
</dbReference>
<keyword evidence="3 11" id="KW-0808">Transferase</keyword>
<keyword evidence="9 11" id="KW-0239">DNA-directed DNA polymerase</keyword>
<evidence type="ECO:0000256" key="6">
    <source>
        <dbReference type="ARBA" id="ARBA00022722"/>
    </source>
</evidence>
<comment type="caution">
    <text evidence="16">The sequence shown here is derived from an EMBL/GenBank/DDBJ whole genome shotgun (WGS) entry which is preliminary data.</text>
</comment>
<dbReference type="PANTHER" id="PTHR32294">
    <property type="entry name" value="DNA POLYMERASE III SUBUNIT ALPHA"/>
    <property type="match status" value="1"/>
</dbReference>
<dbReference type="NCBIfam" id="NF001688">
    <property type="entry name" value="PRK00448.1"/>
    <property type="match status" value="1"/>
</dbReference>
<evidence type="ECO:0000256" key="3">
    <source>
        <dbReference type="ARBA" id="ARBA00022679"/>
    </source>
</evidence>
<evidence type="ECO:0000259" key="15">
    <source>
        <dbReference type="SMART" id="SM00481"/>
    </source>
</evidence>
<evidence type="ECO:0000256" key="11">
    <source>
        <dbReference type="HAMAP-Rule" id="MF_00356"/>
    </source>
</evidence>
<keyword evidence="7 11" id="KW-0378">Hydrolase</keyword>
<protein>
    <recommendedName>
        <fullName evidence="11">DNA polymerase III PolC-type</fullName>
        <shortName evidence="11">PolIII</shortName>
        <ecNumber evidence="11">2.7.7.7</ecNumber>
    </recommendedName>
</protein>
<dbReference type="InterPro" id="IPR011708">
    <property type="entry name" value="DNA_pol3_alpha_NTPase_dom"/>
</dbReference>
<dbReference type="SUPFAM" id="SSF160975">
    <property type="entry name" value="AF1531-like"/>
    <property type="match status" value="1"/>
</dbReference>
<evidence type="ECO:0000256" key="12">
    <source>
        <dbReference type="SAM" id="Coils"/>
    </source>
</evidence>
<dbReference type="SMART" id="SM00479">
    <property type="entry name" value="EXOIII"/>
    <property type="match status" value="1"/>
</dbReference>
<evidence type="ECO:0000256" key="4">
    <source>
        <dbReference type="ARBA" id="ARBA00022695"/>
    </source>
</evidence>
<dbReference type="FunFam" id="3.30.420.10:FF:000045">
    <property type="entry name" value="3'-5' exonuclease DinG"/>
    <property type="match status" value="1"/>
</dbReference>
<dbReference type="Gene3D" id="3.20.20.140">
    <property type="entry name" value="Metal-dependent hydrolases"/>
    <property type="match status" value="2"/>
</dbReference>
<feature type="coiled-coil region" evidence="12">
    <location>
        <begin position="1379"/>
        <end position="1406"/>
    </location>
</feature>
<comment type="similarity">
    <text evidence="11">Belongs to the DNA polymerase type-C family. PolC subfamily.</text>
</comment>
<proteinExistence type="inferred from homology"/>
<dbReference type="InterPro" id="IPR012340">
    <property type="entry name" value="NA-bd_OB-fold"/>
</dbReference>
<dbReference type="Pfam" id="PF17657">
    <property type="entry name" value="DNA_pol3_finger"/>
    <property type="match status" value="1"/>
</dbReference>
<evidence type="ECO:0000256" key="2">
    <source>
        <dbReference type="ARBA" id="ARBA00022490"/>
    </source>
</evidence>
<dbReference type="GO" id="GO:0005737">
    <property type="term" value="C:cytoplasm"/>
    <property type="evidence" value="ECO:0007669"/>
    <property type="project" value="UniProtKB-SubCell"/>
</dbReference>
<dbReference type="Gene3D" id="3.30.420.10">
    <property type="entry name" value="Ribonuclease H-like superfamily/Ribonuclease H"/>
    <property type="match status" value="1"/>
</dbReference>
<feature type="region of interest" description="Disordered" evidence="13">
    <location>
        <begin position="197"/>
        <end position="277"/>
    </location>
</feature>
<dbReference type="Pfam" id="PF00929">
    <property type="entry name" value="RNase_T"/>
    <property type="match status" value="1"/>
</dbReference>
<evidence type="ECO:0000256" key="8">
    <source>
        <dbReference type="ARBA" id="ARBA00022839"/>
    </source>
</evidence>
<dbReference type="GO" id="GO:0003887">
    <property type="term" value="F:DNA-directed DNA polymerase activity"/>
    <property type="evidence" value="ECO:0007669"/>
    <property type="project" value="UniProtKB-UniRule"/>
</dbReference>
<feature type="domain" description="Exonuclease" evidence="14">
    <location>
        <begin position="484"/>
        <end position="649"/>
    </location>
</feature>